<dbReference type="InterPro" id="IPR002202">
    <property type="entry name" value="HMG_CoA_Rdtase"/>
</dbReference>
<comment type="pathway">
    <text evidence="3">Metabolic intermediate metabolism; (R)-mevalonate degradation; (S)-3-hydroxy-3-methylglutaryl-CoA from (R)-mevalonate: step 1/1.</text>
</comment>
<proteinExistence type="inferred from homology"/>
<evidence type="ECO:0000313" key="5">
    <source>
        <dbReference type="Proteomes" id="UP001148482"/>
    </source>
</evidence>
<evidence type="ECO:0000256" key="2">
    <source>
        <dbReference type="ARBA" id="ARBA00023002"/>
    </source>
</evidence>
<dbReference type="SUPFAM" id="SSF55035">
    <property type="entry name" value="NAD-binding domain of HMG-CoA reductase"/>
    <property type="match status" value="1"/>
</dbReference>
<dbReference type="GO" id="GO:0140643">
    <property type="term" value="F:hydroxymethylglutaryl-CoA reductase (NADH) activity"/>
    <property type="evidence" value="ECO:0007669"/>
    <property type="project" value="UniProtKB-EC"/>
</dbReference>
<dbReference type="EMBL" id="JAPJDA010000011">
    <property type="protein sequence ID" value="MCX2838101.1"/>
    <property type="molecule type" value="Genomic_DNA"/>
</dbReference>
<dbReference type="GO" id="GO:0015936">
    <property type="term" value="P:coenzyme A metabolic process"/>
    <property type="evidence" value="ECO:0007669"/>
    <property type="project" value="InterPro"/>
</dbReference>
<dbReference type="Proteomes" id="UP001148482">
    <property type="component" value="Unassembled WGS sequence"/>
</dbReference>
<organism evidence="4 5">
    <name type="scientific">Salinimicrobium profundisediminis</name>
    <dbReference type="NCBI Taxonomy" id="2994553"/>
    <lineage>
        <taxon>Bacteria</taxon>
        <taxon>Pseudomonadati</taxon>
        <taxon>Bacteroidota</taxon>
        <taxon>Flavobacteriia</taxon>
        <taxon>Flavobacteriales</taxon>
        <taxon>Flavobacteriaceae</taxon>
        <taxon>Salinimicrobium</taxon>
    </lineage>
</organism>
<evidence type="ECO:0000256" key="3">
    <source>
        <dbReference type="RuleBase" id="RU361219"/>
    </source>
</evidence>
<sequence>MYLCALKFHIMITPISGFSKLSKEEKIDWLSQTYLAHNTNARKILTQYWNPDSGLQQLHEEFTENTLSNYYLPFGLAPNFLINDRLYAVPMAIEESSVIAAASKAAKFWSDRGGFKAEVLGTEKIGQVHFMYSGDGKKLEHFFNSIKSTLLEAVAPLTKNMEKRGGGVMNMELRDKTKLLDNYYQLHCTFETKDSMGANFINSCLERFAETFREAAKSHEAFNATEKEIEIVMSILSNYVPGCIVKAEVSCPVTALADQGMSGEDFAAKFVRALKIAEVEPYRAVTHNKGIMNGIDAVVLATGNDFRAVEAGIHAYASKDGKYSSLTHAEVHDGQFRFWMEIPLALGTVGGLTALHPLSKIALEILQKPSAEELMKIVAVAGLAQNFAAVKSLITTGIQQGHMKMHLMNILNQFQATTQEKEVLTSYFKNHNVSHSAVEQQLEKLRS</sequence>
<dbReference type="Gene3D" id="1.10.8.660">
    <property type="match status" value="1"/>
</dbReference>
<comment type="caution">
    <text evidence="4">The sequence shown here is derived from an EMBL/GenBank/DDBJ whole genome shotgun (WGS) entry which is preliminary data.</text>
</comment>
<accession>A0A9X3I0Q9</accession>
<keyword evidence="3" id="KW-0520">NAD</keyword>
<keyword evidence="5" id="KW-1185">Reference proteome</keyword>
<dbReference type="SUPFAM" id="SSF56542">
    <property type="entry name" value="Substrate-binding domain of HMG-CoA reductase"/>
    <property type="match status" value="1"/>
</dbReference>
<dbReference type="Gene3D" id="3.90.770.10">
    <property type="entry name" value="3-hydroxy-3-methylglutaryl-coenzyme A Reductase, Chain A, domain 2"/>
    <property type="match status" value="2"/>
</dbReference>
<dbReference type="EC" id="1.1.1.88" evidence="3"/>
<protein>
    <recommendedName>
        <fullName evidence="3">3-hydroxy-3-methylglutaryl coenzyme A reductase</fullName>
        <shortName evidence="3">HMG-CoA reductase</shortName>
        <ecNumber evidence="3">1.1.1.88</ecNumber>
    </recommendedName>
</protein>
<keyword evidence="2 3" id="KW-0560">Oxidoreductase</keyword>
<dbReference type="NCBIfam" id="TIGR00532">
    <property type="entry name" value="HMG_CoA_R_NAD"/>
    <property type="match status" value="1"/>
</dbReference>
<dbReference type="Pfam" id="PF00368">
    <property type="entry name" value="HMG-CoA_red"/>
    <property type="match status" value="1"/>
</dbReference>
<dbReference type="PANTHER" id="PTHR10572:SF24">
    <property type="entry name" value="3-HYDROXY-3-METHYLGLUTARYL-COENZYME A REDUCTASE"/>
    <property type="match status" value="1"/>
</dbReference>
<dbReference type="CDD" id="cd00644">
    <property type="entry name" value="HMG-CoA_reductase_classII"/>
    <property type="match status" value="1"/>
</dbReference>
<name>A0A9X3I0Q9_9FLAO</name>
<dbReference type="InterPro" id="IPR004553">
    <property type="entry name" value="HMG_CoA_Rdtase_bac-typ"/>
</dbReference>
<dbReference type="InterPro" id="IPR023074">
    <property type="entry name" value="HMG_CoA_Rdtase_cat_sf"/>
</dbReference>
<dbReference type="InterPro" id="IPR009023">
    <property type="entry name" value="HMG_CoA_Rdtase_NAD(P)-bd_sf"/>
</dbReference>
<dbReference type="AlphaFoldDB" id="A0A9X3I0Q9"/>
<evidence type="ECO:0000256" key="1">
    <source>
        <dbReference type="ARBA" id="ARBA00007661"/>
    </source>
</evidence>
<comment type="similarity">
    <text evidence="1 3">Belongs to the HMG-CoA reductase family.</text>
</comment>
<dbReference type="InterPro" id="IPR009029">
    <property type="entry name" value="HMG_CoA_Rdtase_sub-bd_dom_sf"/>
</dbReference>
<dbReference type="PANTHER" id="PTHR10572">
    <property type="entry name" value="3-HYDROXY-3-METHYLGLUTARYL-COENZYME A REDUCTASE"/>
    <property type="match status" value="1"/>
</dbReference>
<dbReference type="PROSITE" id="PS50065">
    <property type="entry name" value="HMG_COA_REDUCTASE_4"/>
    <property type="match status" value="1"/>
</dbReference>
<comment type="catalytic activity">
    <reaction evidence="3">
        <text>(R)-mevalonate + 2 NAD(+) + CoA = (3S)-3-hydroxy-3-methylglutaryl-CoA + 2 NADH + 2 H(+)</text>
        <dbReference type="Rhea" id="RHEA:14833"/>
        <dbReference type="ChEBI" id="CHEBI:15378"/>
        <dbReference type="ChEBI" id="CHEBI:36464"/>
        <dbReference type="ChEBI" id="CHEBI:43074"/>
        <dbReference type="ChEBI" id="CHEBI:57287"/>
        <dbReference type="ChEBI" id="CHEBI:57540"/>
        <dbReference type="ChEBI" id="CHEBI:57945"/>
        <dbReference type="EC" id="1.1.1.88"/>
    </reaction>
</comment>
<dbReference type="GO" id="GO:0004420">
    <property type="term" value="F:hydroxymethylglutaryl-CoA reductase (NADPH) activity"/>
    <property type="evidence" value="ECO:0007669"/>
    <property type="project" value="InterPro"/>
</dbReference>
<evidence type="ECO:0000313" key="4">
    <source>
        <dbReference type="EMBL" id="MCX2838101.1"/>
    </source>
</evidence>
<reference evidence="4" key="1">
    <citation type="submission" date="2022-11" db="EMBL/GenBank/DDBJ databases">
        <title>Salinimicrobium profundisediminis sp. nov., isolated from deep-sea sediment of the Mariana Trench.</title>
        <authorList>
            <person name="Fu H."/>
        </authorList>
    </citation>
    <scope>NUCLEOTIDE SEQUENCE</scope>
    <source>
        <strain evidence="4">MT39</strain>
    </source>
</reference>
<gene>
    <name evidence="4" type="ORF">OQ279_08025</name>
</gene>